<evidence type="ECO:0000259" key="6">
    <source>
        <dbReference type="Pfam" id="PF13361"/>
    </source>
</evidence>
<dbReference type="EMBL" id="JAAJBV010000005">
    <property type="protein sequence ID" value="NHM04779.1"/>
    <property type="molecule type" value="Genomic_DNA"/>
</dbReference>
<dbReference type="PANTHER" id="PTHR11070">
    <property type="entry name" value="UVRD / RECB / PCRA DNA HELICASE FAMILY MEMBER"/>
    <property type="match status" value="1"/>
</dbReference>
<evidence type="ECO:0000313" key="8">
    <source>
        <dbReference type="Proteomes" id="UP000761423"/>
    </source>
</evidence>
<dbReference type="Gene3D" id="3.40.50.300">
    <property type="entry name" value="P-loop containing nucleotide triphosphate hydrolases"/>
    <property type="match status" value="2"/>
</dbReference>
<dbReference type="Pfam" id="PF13361">
    <property type="entry name" value="UvrD_C"/>
    <property type="match status" value="1"/>
</dbReference>
<accession>A0ABX0ICA3</accession>
<evidence type="ECO:0000256" key="5">
    <source>
        <dbReference type="ARBA" id="ARBA00034923"/>
    </source>
</evidence>
<comment type="caution">
    <text evidence="7">The sequence shown here is derived from an EMBL/GenBank/DDBJ whole genome shotgun (WGS) entry which is preliminary data.</text>
</comment>
<evidence type="ECO:0000256" key="3">
    <source>
        <dbReference type="ARBA" id="ARBA00022806"/>
    </source>
</evidence>
<dbReference type="SUPFAM" id="SSF52540">
    <property type="entry name" value="P-loop containing nucleoside triphosphate hydrolases"/>
    <property type="match status" value="1"/>
</dbReference>
<proteinExistence type="predicted"/>
<keyword evidence="4" id="KW-0067">ATP-binding</keyword>
<dbReference type="Proteomes" id="UP000761423">
    <property type="component" value="Unassembled WGS sequence"/>
</dbReference>
<keyword evidence="2" id="KW-0378">Hydrolase</keyword>
<evidence type="ECO:0000256" key="2">
    <source>
        <dbReference type="ARBA" id="ARBA00022801"/>
    </source>
</evidence>
<sequence length="587" mass="67115">MSIEVNISPAEKASIECIEKVYKAIDERKNFLVEAGAGAGKTYTLVKALKYLINKNADTYLKANKRIACITYTNVARDEIRSRTDNHPVIFADTIHAFAWGVIQDFQNALREKIAGLSEKWQARIDEAGGLNNQQVIYNLGYPKITNEEIFLHHDDVIKLLTLFLNDLKFKRILTSKFPIILIDEYQDTNKDLADALVSNFIESESGPIIGFFGDHWQKIYGSTSCGLIEASSNKLEVIGKQANFRSEKNIVDALNKMRPELKQFEYNPDSVGDIIVFHSNNWVGERRTDGHSAGDLPAEVAHDFLEWTKNTLNKQEWNISPENTKILMLTNNVLASEQNYQNVFTTFSDTDDFLKKNDPYISFLADVVEVGATSFEKKKYGEMIEAFKMNTPRIRKHTDKKIWFEDMTSLINLQKNGTVGEVIDLLKITNKPRLSNKVAEREQRFAELSTLNQDSISEEDKKFFSKISKIRSIPYTEIKNVVKYIDDKTLYSTKHGVKGAQFENVIVVLGRGWNHYNWNQLLEWIHIGVPKGKQDTFERNRNLFYVACSRPQKRLCLLFTQGLSENAILGVQSLFGDVIFPATPKY</sequence>
<dbReference type="PANTHER" id="PTHR11070:SF2">
    <property type="entry name" value="ATP-DEPENDENT DNA HELICASE SRS2"/>
    <property type="match status" value="1"/>
</dbReference>
<dbReference type="RefSeq" id="WP_166236815.1">
    <property type="nucleotide sequence ID" value="NZ_JAAJBV010000005.1"/>
</dbReference>
<feature type="domain" description="UvrD-like helicase C-terminal" evidence="6">
    <location>
        <begin position="373"/>
        <end position="561"/>
    </location>
</feature>
<dbReference type="InterPro" id="IPR027417">
    <property type="entry name" value="P-loop_NTPase"/>
</dbReference>
<keyword evidence="1" id="KW-0547">Nucleotide-binding</keyword>
<keyword evidence="8" id="KW-1185">Reference proteome</keyword>
<gene>
    <name evidence="7" type="ORF">G4L40_08690</name>
</gene>
<dbReference type="Pfam" id="PF13245">
    <property type="entry name" value="AAA_19"/>
    <property type="match status" value="1"/>
</dbReference>
<protein>
    <recommendedName>
        <fullName evidence="5">DNA 3'-5' helicase II</fullName>
    </recommendedName>
</protein>
<evidence type="ECO:0000256" key="4">
    <source>
        <dbReference type="ARBA" id="ARBA00022840"/>
    </source>
</evidence>
<reference evidence="7 8" key="1">
    <citation type="submission" date="2020-02" db="EMBL/GenBank/DDBJ databases">
        <authorList>
            <person name="Chen W.-M."/>
        </authorList>
    </citation>
    <scope>NUCLEOTIDE SEQUENCE [LARGE SCALE GENOMIC DNA]</scope>
    <source>
        <strain evidence="7 8">TWA-26</strain>
    </source>
</reference>
<dbReference type="GO" id="GO:0004386">
    <property type="term" value="F:helicase activity"/>
    <property type="evidence" value="ECO:0007669"/>
    <property type="project" value="UniProtKB-KW"/>
</dbReference>
<dbReference type="InterPro" id="IPR000212">
    <property type="entry name" value="DNA_helicase_UvrD/REP"/>
</dbReference>
<organism evidence="7 8">
    <name type="scientific">Flavobacterium celericrescens</name>
    <dbReference type="NCBI Taxonomy" id="2709780"/>
    <lineage>
        <taxon>Bacteria</taxon>
        <taxon>Pseudomonadati</taxon>
        <taxon>Bacteroidota</taxon>
        <taxon>Flavobacteriia</taxon>
        <taxon>Flavobacteriales</taxon>
        <taxon>Flavobacteriaceae</taxon>
        <taxon>Flavobacterium</taxon>
    </lineage>
</organism>
<dbReference type="InterPro" id="IPR014017">
    <property type="entry name" value="DNA_helicase_UvrD-like_C"/>
</dbReference>
<evidence type="ECO:0000256" key="1">
    <source>
        <dbReference type="ARBA" id="ARBA00022741"/>
    </source>
</evidence>
<name>A0ABX0ICA3_9FLAO</name>
<evidence type="ECO:0000313" key="7">
    <source>
        <dbReference type="EMBL" id="NHM04779.1"/>
    </source>
</evidence>
<keyword evidence="3 7" id="KW-0347">Helicase</keyword>